<dbReference type="EMBL" id="PVWJ01000096">
    <property type="protein sequence ID" value="PSB01639.1"/>
    <property type="molecule type" value="Genomic_DNA"/>
</dbReference>
<proteinExistence type="predicted"/>
<comment type="caution">
    <text evidence="2">The sequence shown here is derived from an EMBL/GenBank/DDBJ whole genome shotgun (WGS) entry which is preliminary data.</text>
</comment>
<protein>
    <submittedName>
        <fullName evidence="2">Uncharacterized protein</fullName>
    </submittedName>
</protein>
<dbReference type="RefSeq" id="WP_106289910.1">
    <property type="nucleotide sequence ID" value="NZ_CAWNTC010000125.1"/>
</dbReference>
<keyword evidence="3" id="KW-1185">Reference proteome</keyword>
<gene>
    <name evidence="2" type="ORF">C7B64_17335</name>
</gene>
<sequence>MSAPKEEAIPVCPADRLRQPRGYANAQQAQIDLTAPELADLIWLMVQIKQSSQDSKVDPVSPPVAIADSKSVSPPVQILG</sequence>
<feature type="region of interest" description="Disordered" evidence="1">
    <location>
        <begin position="54"/>
        <end position="80"/>
    </location>
</feature>
<evidence type="ECO:0000256" key="1">
    <source>
        <dbReference type="SAM" id="MobiDB-lite"/>
    </source>
</evidence>
<dbReference type="Proteomes" id="UP000238762">
    <property type="component" value="Unassembled WGS sequence"/>
</dbReference>
<reference evidence="2 3" key="2">
    <citation type="submission" date="2018-03" db="EMBL/GenBank/DDBJ databases">
        <title>The ancient ancestry and fast evolution of plastids.</title>
        <authorList>
            <person name="Moore K.R."/>
            <person name="Magnabosco C."/>
            <person name="Momper L."/>
            <person name="Gold D.A."/>
            <person name="Bosak T."/>
            <person name="Fournier G.P."/>
        </authorList>
    </citation>
    <scope>NUCLEOTIDE SEQUENCE [LARGE SCALE GENOMIC DNA]</scope>
    <source>
        <strain evidence="2 3">CCAP 1448/3</strain>
    </source>
</reference>
<accession>A0A2T1C040</accession>
<reference evidence="2 3" key="1">
    <citation type="submission" date="2018-02" db="EMBL/GenBank/DDBJ databases">
        <authorList>
            <person name="Cohen D.B."/>
            <person name="Kent A.D."/>
        </authorList>
    </citation>
    <scope>NUCLEOTIDE SEQUENCE [LARGE SCALE GENOMIC DNA]</scope>
    <source>
        <strain evidence="2 3">CCAP 1448/3</strain>
    </source>
</reference>
<name>A0A2T1C040_9CYAN</name>
<evidence type="ECO:0000313" key="2">
    <source>
        <dbReference type="EMBL" id="PSB01639.1"/>
    </source>
</evidence>
<dbReference type="AlphaFoldDB" id="A0A2T1C040"/>
<organism evidence="2 3">
    <name type="scientific">Merismopedia glauca CCAP 1448/3</name>
    <dbReference type="NCBI Taxonomy" id="1296344"/>
    <lineage>
        <taxon>Bacteria</taxon>
        <taxon>Bacillati</taxon>
        <taxon>Cyanobacteriota</taxon>
        <taxon>Cyanophyceae</taxon>
        <taxon>Synechococcales</taxon>
        <taxon>Merismopediaceae</taxon>
        <taxon>Merismopedia</taxon>
    </lineage>
</organism>
<evidence type="ECO:0000313" key="3">
    <source>
        <dbReference type="Proteomes" id="UP000238762"/>
    </source>
</evidence>